<proteinExistence type="predicted"/>
<evidence type="ECO:0000313" key="2">
    <source>
        <dbReference type="EMBL" id="GGQ97051.1"/>
    </source>
</evidence>
<reference evidence="2" key="1">
    <citation type="journal article" date="2014" name="Int. J. Syst. Evol. Microbiol.">
        <title>Complete genome sequence of Corynebacterium casei LMG S-19264T (=DSM 44701T), isolated from a smear-ripened cheese.</title>
        <authorList>
            <consortium name="US DOE Joint Genome Institute (JGI-PGF)"/>
            <person name="Walter F."/>
            <person name="Albersmeier A."/>
            <person name="Kalinowski J."/>
            <person name="Ruckert C."/>
        </authorList>
    </citation>
    <scope>NUCLEOTIDE SEQUENCE</scope>
    <source>
        <strain evidence="2">JCM 31311</strain>
    </source>
</reference>
<dbReference type="RefSeq" id="WP_189088094.1">
    <property type="nucleotide sequence ID" value="NZ_BMQL01000002.1"/>
</dbReference>
<dbReference type="PANTHER" id="PTHR43861:SF1">
    <property type="entry name" value="TRANS-ACONITATE 2-METHYLTRANSFERASE"/>
    <property type="match status" value="1"/>
</dbReference>
<dbReference type="InterPro" id="IPR029063">
    <property type="entry name" value="SAM-dependent_MTases_sf"/>
</dbReference>
<dbReference type="SUPFAM" id="SSF53335">
    <property type="entry name" value="S-adenosyl-L-methionine-dependent methyltransferases"/>
    <property type="match status" value="1"/>
</dbReference>
<keyword evidence="3" id="KW-1185">Reference proteome</keyword>
<dbReference type="GO" id="GO:0032259">
    <property type="term" value="P:methylation"/>
    <property type="evidence" value="ECO:0007669"/>
    <property type="project" value="UniProtKB-KW"/>
</dbReference>
<keyword evidence="2" id="KW-0489">Methyltransferase</keyword>
<dbReference type="GO" id="GO:0008757">
    <property type="term" value="F:S-adenosylmethionine-dependent methyltransferase activity"/>
    <property type="evidence" value="ECO:0007669"/>
    <property type="project" value="InterPro"/>
</dbReference>
<organism evidence="2 3">
    <name type="scientific">Deinococcus ruber</name>
    <dbReference type="NCBI Taxonomy" id="1848197"/>
    <lineage>
        <taxon>Bacteria</taxon>
        <taxon>Thermotogati</taxon>
        <taxon>Deinococcota</taxon>
        <taxon>Deinococci</taxon>
        <taxon>Deinococcales</taxon>
        <taxon>Deinococcaceae</taxon>
        <taxon>Deinococcus</taxon>
    </lineage>
</organism>
<name>A0A918BX15_9DEIO</name>
<dbReference type="CDD" id="cd02440">
    <property type="entry name" value="AdoMet_MTases"/>
    <property type="match status" value="1"/>
</dbReference>
<evidence type="ECO:0000259" key="1">
    <source>
        <dbReference type="Pfam" id="PF08241"/>
    </source>
</evidence>
<accession>A0A918BX15</accession>
<dbReference type="InterPro" id="IPR013216">
    <property type="entry name" value="Methyltransf_11"/>
</dbReference>
<keyword evidence="2" id="KW-0808">Transferase</keyword>
<protein>
    <submittedName>
        <fullName evidence="2">Methyltransferase type 11</fullName>
    </submittedName>
</protein>
<dbReference type="AlphaFoldDB" id="A0A918BX15"/>
<dbReference type="EMBL" id="BMQL01000002">
    <property type="protein sequence ID" value="GGQ97051.1"/>
    <property type="molecule type" value="Genomic_DNA"/>
</dbReference>
<gene>
    <name evidence="2" type="ORF">GCM10008957_06710</name>
</gene>
<feature type="domain" description="Methyltransferase type 11" evidence="1">
    <location>
        <begin position="43"/>
        <end position="133"/>
    </location>
</feature>
<dbReference type="Pfam" id="PF08241">
    <property type="entry name" value="Methyltransf_11"/>
    <property type="match status" value="1"/>
</dbReference>
<dbReference type="Gene3D" id="3.40.50.150">
    <property type="entry name" value="Vaccinia Virus protein VP39"/>
    <property type="match status" value="1"/>
</dbReference>
<sequence>MSTPTQATTWDATEYRTRHAFVFQSSQDLANDWLSPQPGERILDLGCGSGELSALIAQSGAQVVGADASSAMIEAARSTHPGLSFEVQDAHLLPYRSEFDAVFSNAALHWMKPLDSVMQRVAAALVPGGRFVLEMGGAGNVQTTLDAVQHSTTSLGLPDLTHPWVFPSTAQLAALLEAAGLRVLRTHWFERPSLLPGEDGFRAWLDSFGSGWLAPLSADEREAVLTRAAEYARPRLWNGSAWVSDYCRLRALAVKTS</sequence>
<dbReference type="PANTHER" id="PTHR43861">
    <property type="entry name" value="TRANS-ACONITATE 2-METHYLTRANSFERASE-RELATED"/>
    <property type="match status" value="1"/>
</dbReference>
<evidence type="ECO:0000313" key="3">
    <source>
        <dbReference type="Proteomes" id="UP000603865"/>
    </source>
</evidence>
<comment type="caution">
    <text evidence="2">The sequence shown here is derived from an EMBL/GenBank/DDBJ whole genome shotgun (WGS) entry which is preliminary data.</text>
</comment>
<dbReference type="Proteomes" id="UP000603865">
    <property type="component" value="Unassembled WGS sequence"/>
</dbReference>
<reference evidence="2" key="2">
    <citation type="submission" date="2020-09" db="EMBL/GenBank/DDBJ databases">
        <authorList>
            <person name="Sun Q."/>
            <person name="Ohkuma M."/>
        </authorList>
    </citation>
    <scope>NUCLEOTIDE SEQUENCE</scope>
    <source>
        <strain evidence="2">JCM 31311</strain>
    </source>
</reference>